<evidence type="ECO:0000256" key="1">
    <source>
        <dbReference type="SAM" id="MobiDB-lite"/>
    </source>
</evidence>
<dbReference type="EMBL" id="ML119134">
    <property type="protein sequence ID" value="RPB11652.1"/>
    <property type="molecule type" value="Genomic_DNA"/>
</dbReference>
<reference evidence="2 3" key="1">
    <citation type="journal article" date="2018" name="Nat. Ecol. Evol.">
        <title>Pezizomycetes genomes reveal the molecular basis of ectomycorrhizal truffle lifestyle.</title>
        <authorList>
            <person name="Murat C."/>
            <person name="Payen T."/>
            <person name="Noel B."/>
            <person name="Kuo A."/>
            <person name="Morin E."/>
            <person name="Chen J."/>
            <person name="Kohler A."/>
            <person name="Krizsan K."/>
            <person name="Balestrini R."/>
            <person name="Da Silva C."/>
            <person name="Montanini B."/>
            <person name="Hainaut M."/>
            <person name="Levati E."/>
            <person name="Barry K.W."/>
            <person name="Belfiori B."/>
            <person name="Cichocki N."/>
            <person name="Clum A."/>
            <person name="Dockter R.B."/>
            <person name="Fauchery L."/>
            <person name="Guy J."/>
            <person name="Iotti M."/>
            <person name="Le Tacon F."/>
            <person name="Lindquist E.A."/>
            <person name="Lipzen A."/>
            <person name="Malagnac F."/>
            <person name="Mello A."/>
            <person name="Molinier V."/>
            <person name="Miyauchi S."/>
            <person name="Poulain J."/>
            <person name="Riccioni C."/>
            <person name="Rubini A."/>
            <person name="Sitrit Y."/>
            <person name="Splivallo R."/>
            <person name="Traeger S."/>
            <person name="Wang M."/>
            <person name="Zifcakova L."/>
            <person name="Wipf D."/>
            <person name="Zambonelli A."/>
            <person name="Paolocci F."/>
            <person name="Nowrousian M."/>
            <person name="Ottonello S."/>
            <person name="Baldrian P."/>
            <person name="Spatafora J.W."/>
            <person name="Henrissat B."/>
            <person name="Nagy L.G."/>
            <person name="Aury J.M."/>
            <person name="Wincker P."/>
            <person name="Grigoriev I.V."/>
            <person name="Bonfante P."/>
            <person name="Martin F.M."/>
        </authorList>
    </citation>
    <scope>NUCLEOTIDE SEQUENCE [LARGE SCALE GENOMIC DNA]</scope>
    <source>
        <strain evidence="2 3">CCBAS932</strain>
    </source>
</reference>
<dbReference type="AlphaFoldDB" id="A0A3N4KQQ1"/>
<feature type="compositionally biased region" description="Polar residues" evidence="1">
    <location>
        <begin position="1"/>
        <end position="23"/>
    </location>
</feature>
<dbReference type="OrthoDB" id="5329382at2759"/>
<keyword evidence="3" id="KW-1185">Reference proteome</keyword>
<evidence type="ECO:0000313" key="2">
    <source>
        <dbReference type="EMBL" id="RPB11652.1"/>
    </source>
</evidence>
<name>A0A3N4KQQ1_9PEZI</name>
<protein>
    <submittedName>
        <fullName evidence="2">Uncharacterized protein</fullName>
    </submittedName>
</protein>
<gene>
    <name evidence="2" type="ORF">P167DRAFT_536568</name>
</gene>
<dbReference type="Proteomes" id="UP000277580">
    <property type="component" value="Unassembled WGS sequence"/>
</dbReference>
<evidence type="ECO:0000313" key="3">
    <source>
        <dbReference type="Proteomes" id="UP000277580"/>
    </source>
</evidence>
<feature type="region of interest" description="Disordered" evidence="1">
    <location>
        <begin position="1"/>
        <end position="27"/>
    </location>
</feature>
<organism evidence="2 3">
    <name type="scientific">Morchella conica CCBAS932</name>
    <dbReference type="NCBI Taxonomy" id="1392247"/>
    <lineage>
        <taxon>Eukaryota</taxon>
        <taxon>Fungi</taxon>
        <taxon>Dikarya</taxon>
        <taxon>Ascomycota</taxon>
        <taxon>Pezizomycotina</taxon>
        <taxon>Pezizomycetes</taxon>
        <taxon>Pezizales</taxon>
        <taxon>Morchellaceae</taxon>
        <taxon>Morchella</taxon>
    </lineage>
</organism>
<accession>A0A3N4KQQ1</accession>
<proteinExistence type="predicted"/>
<dbReference type="InParanoid" id="A0A3N4KQQ1"/>
<sequence>MFRNSTDYGSPTTSPFRENTGHNVTPPANYPVHKYPKYSTYRACPPRFAYSHMFRGCNRLIDFRLPAVVRNPPMPRYWRRGHVPTVHTATWDPRMRLTAYEMLLRWIRTRPIDQEKGILHWLWEAKKDGVEPGIVEFDWVTNASSGPNWGELKQWLVEQIAVEKEHVKMQDFVFDENSSLGESSDGSQCSSMEGVVIDKEVNPILTDQINDVNELDELDWKEFSVYTQKRTGVGCDLELKARLDRVAQCNFSDDGSESDQSESDDDSIDQRFPRKYKIFYRAALIR</sequence>